<sequence length="272" mass="31495">MSELLKISDLIRNKRSFTFSFEVTPDVGEAELDKITLQPEFYSITWHALSHQCKDLNIAPLKLANLLRRKHKHVLLNLSCNLMTKAYLNDLLPWLQEKEICNLFIVLGDSFNANRSDFKTSSEMISYIRAKTSDYFCIGVAGFPYDDCKITALKEKIDLGADFVISQAFFESNVYKNYLEKCKDAKIDVPIIPGIFPFQSQKELDMFLKLCKVKVTEEFRMKLEEKSENVMDIIENLVLDLRNNLNVKHFHFFTINKLGITCELVKNIQLSL</sequence>
<dbReference type="PANTHER" id="PTHR45754:SF3">
    <property type="entry name" value="METHYLENETETRAHYDROFOLATE REDUCTASE (NADPH)"/>
    <property type="match status" value="1"/>
</dbReference>
<gene>
    <name evidence="8" type="primary">LOC106121746</name>
</gene>
<comment type="pathway">
    <text evidence="2 7">One-carbon metabolism; tetrahydrofolate interconversion.</text>
</comment>
<keyword evidence="5" id="KW-0274">FAD</keyword>
<dbReference type="InterPro" id="IPR003171">
    <property type="entry name" value="Mehydrof_redctse-like"/>
</dbReference>
<dbReference type="AlphaFoldDB" id="A0AAJ6ZI18"/>
<evidence type="ECO:0000256" key="3">
    <source>
        <dbReference type="ARBA" id="ARBA00006743"/>
    </source>
</evidence>
<dbReference type="Pfam" id="PF02219">
    <property type="entry name" value="MTHFR"/>
    <property type="match status" value="1"/>
</dbReference>
<reference evidence="8" key="1">
    <citation type="submission" date="2025-08" db="UniProtKB">
        <authorList>
            <consortium name="RefSeq"/>
        </authorList>
    </citation>
    <scope>IDENTIFICATION</scope>
</reference>
<protein>
    <submittedName>
        <fullName evidence="8">Methylenetetrahydrofolate reductase</fullName>
    </submittedName>
</protein>
<evidence type="ECO:0000256" key="1">
    <source>
        <dbReference type="ARBA" id="ARBA00001974"/>
    </source>
</evidence>
<dbReference type="Gene3D" id="3.20.20.220">
    <property type="match status" value="1"/>
</dbReference>
<proteinExistence type="inferred from homology"/>
<dbReference type="KEGG" id="pxu:106121746"/>
<keyword evidence="6" id="KW-0560">Oxidoreductase</keyword>
<evidence type="ECO:0000256" key="2">
    <source>
        <dbReference type="ARBA" id="ARBA00004777"/>
    </source>
</evidence>
<organism evidence="8">
    <name type="scientific">Papilio xuthus</name>
    <name type="common">Asian swallowtail butterfly</name>
    <dbReference type="NCBI Taxonomy" id="66420"/>
    <lineage>
        <taxon>Eukaryota</taxon>
        <taxon>Metazoa</taxon>
        <taxon>Ecdysozoa</taxon>
        <taxon>Arthropoda</taxon>
        <taxon>Hexapoda</taxon>
        <taxon>Insecta</taxon>
        <taxon>Pterygota</taxon>
        <taxon>Neoptera</taxon>
        <taxon>Endopterygota</taxon>
        <taxon>Lepidoptera</taxon>
        <taxon>Glossata</taxon>
        <taxon>Ditrysia</taxon>
        <taxon>Papilionoidea</taxon>
        <taxon>Papilionidae</taxon>
        <taxon>Papilioninae</taxon>
        <taxon>Papilio</taxon>
    </lineage>
</organism>
<dbReference type="GO" id="GO:0004489">
    <property type="term" value="F:methylenetetrahydrofolate reductase [NAD(P)H] activity"/>
    <property type="evidence" value="ECO:0007669"/>
    <property type="project" value="InterPro"/>
</dbReference>
<evidence type="ECO:0000256" key="7">
    <source>
        <dbReference type="RuleBase" id="RU004254"/>
    </source>
</evidence>
<dbReference type="CDD" id="cd00537">
    <property type="entry name" value="MTHFR"/>
    <property type="match status" value="1"/>
</dbReference>
<dbReference type="GO" id="GO:0035999">
    <property type="term" value="P:tetrahydrofolate interconversion"/>
    <property type="evidence" value="ECO:0007669"/>
    <property type="project" value="TreeGrafter"/>
</dbReference>
<evidence type="ECO:0000256" key="6">
    <source>
        <dbReference type="ARBA" id="ARBA00023002"/>
    </source>
</evidence>
<evidence type="ECO:0000256" key="4">
    <source>
        <dbReference type="ARBA" id="ARBA00022630"/>
    </source>
</evidence>
<dbReference type="RefSeq" id="XP_013172999.1">
    <property type="nucleotide sequence ID" value="XM_013317545.1"/>
</dbReference>
<evidence type="ECO:0000313" key="8">
    <source>
        <dbReference type="RefSeq" id="XP_013172999.1"/>
    </source>
</evidence>
<comment type="cofactor">
    <cofactor evidence="1">
        <name>FAD</name>
        <dbReference type="ChEBI" id="CHEBI:57692"/>
    </cofactor>
</comment>
<dbReference type="InterPro" id="IPR029041">
    <property type="entry name" value="FAD-linked_oxidoreductase-like"/>
</dbReference>
<dbReference type="SUPFAM" id="SSF51730">
    <property type="entry name" value="FAD-linked oxidoreductase"/>
    <property type="match status" value="1"/>
</dbReference>
<dbReference type="Proteomes" id="UP000694872">
    <property type="component" value="Unplaced"/>
</dbReference>
<dbReference type="GeneID" id="106121746"/>
<dbReference type="GO" id="GO:0005829">
    <property type="term" value="C:cytosol"/>
    <property type="evidence" value="ECO:0007669"/>
    <property type="project" value="TreeGrafter"/>
</dbReference>
<comment type="similarity">
    <text evidence="3">Belongs to the methylenetetrahydrofolate reductase family.</text>
</comment>
<keyword evidence="4" id="KW-0285">Flavoprotein</keyword>
<dbReference type="PANTHER" id="PTHR45754">
    <property type="entry name" value="METHYLENETETRAHYDROFOLATE REDUCTASE"/>
    <property type="match status" value="1"/>
</dbReference>
<dbReference type="GO" id="GO:0071949">
    <property type="term" value="F:FAD binding"/>
    <property type="evidence" value="ECO:0007669"/>
    <property type="project" value="TreeGrafter"/>
</dbReference>
<name>A0AAJ6ZI18_PAPXU</name>
<evidence type="ECO:0000256" key="5">
    <source>
        <dbReference type="ARBA" id="ARBA00022827"/>
    </source>
</evidence>
<accession>A0AAJ6ZI18</accession>
<dbReference type="GO" id="GO:0009086">
    <property type="term" value="P:methionine biosynthetic process"/>
    <property type="evidence" value="ECO:0007669"/>
    <property type="project" value="TreeGrafter"/>
</dbReference>